<reference evidence="10" key="1">
    <citation type="journal article" date="2023" name="bioRxiv">
        <title>Improved chromosome-level genome assembly for marigold (Tagetes erecta).</title>
        <authorList>
            <person name="Jiang F."/>
            <person name="Yuan L."/>
            <person name="Wang S."/>
            <person name="Wang H."/>
            <person name="Xu D."/>
            <person name="Wang A."/>
            <person name="Fan W."/>
        </authorList>
    </citation>
    <scope>NUCLEOTIDE SEQUENCE</scope>
    <source>
        <strain evidence="10">WSJ</strain>
        <tissue evidence="10">Leaf</tissue>
    </source>
</reference>
<comment type="caution">
    <text evidence="10">The sequence shown here is derived from an EMBL/GenBank/DDBJ whole genome shotgun (WGS) entry which is preliminary data.</text>
</comment>
<dbReference type="Pfam" id="PF13847">
    <property type="entry name" value="Methyltransf_31"/>
    <property type="match status" value="1"/>
</dbReference>
<sequence length="262" mass="30051">MDESEKPSEAKRSTVGPPSVSAYLDPNYWNERFASEDHYEWLKDYSHFRHLIHQHIKHDSSVLELGCGSSQLCDELYEEGITDLTCIDLSAVAVHKMQKRLLSKGYKDINVLQGDMLNLSFADESFDVVIEKGTMDVLFVDSGDPWNPRPEAVNKAKAMLQGVHRVLKPHGTFISIAFGQPHFRRPLFNAPEFTWSTDYTTFGDGFHYFFYILRKGCKSLDADADADVKKVDTPSLCLYQDELDDEDYLFRTNIDECDDDQR</sequence>
<name>A0AAD8P5Q2_TARER</name>
<protein>
    <recommendedName>
        <fullName evidence="8">EEF1A lysine methyltransferase 4</fullName>
    </recommendedName>
</protein>
<gene>
    <name evidence="10" type="ORF">QVD17_05652</name>
</gene>
<evidence type="ECO:0000256" key="5">
    <source>
        <dbReference type="ARBA" id="ARBA00022691"/>
    </source>
</evidence>
<keyword evidence="5" id="KW-0949">S-adenosyl-L-methionine</keyword>
<evidence type="ECO:0000259" key="9">
    <source>
        <dbReference type="Pfam" id="PF13847"/>
    </source>
</evidence>
<evidence type="ECO:0000256" key="6">
    <source>
        <dbReference type="ARBA" id="ARBA00052410"/>
    </source>
</evidence>
<evidence type="ECO:0000256" key="7">
    <source>
        <dbReference type="ARBA" id="ARBA00059299"/>
    </source>
</evidence>
<evidence type="ECO:0000256" key="4">
    <source>
        <dbReference type="ARBA" id="ARBA00022679"/>
    </source>
</evidence>
<dbReference type="GO" id="GO:0032259">
    <property type="term" value="P:methylation"/>
    <property type="evidence" value="ECO:0007669"/>
    <property type="project" value="UniProtKB-KW"/>
</dbReference>
<comment type="catalytic activity">
    <reaction evidence="6">
        <text>N(6),N(6)-dimethyl-L-lysyl-[protein] + S-adenosyl-L-methionine = N(6),N(6),N(6)-trimethyl-L-lysyl-[protein] + S-adenosyl-L-homocysteine + H(+)</text>
        <dbReference type="Rhea" id="RHEA:54200"/>
        <dbReference type="Rhea" id="RHEA-COMP:13826"/>
        <dbReference type="Rhea" id="RHEA-COMP:13827"/>
        <dbReference type="ChEBI" id="CHEBI:15378"/>
        <dbReference type="ChEBI" id="CHEBI:57856"/>
        <dbReference type="ChEBI" id="CHEBI:59789"/>
        <dbReference type="ChEBI" id="CHEBI:61961"/>
        <dbReference type="ChEBI" id="CHEBI:61976"/>
    </reaction>
</comment>
<dbReference type="PANTHER" id="PTHR12176">
    <property type="entry name" value="SAM-DEPENDENT METHYLTRANSFERASE SUPERFAMILY PROTEIN"/>
    <property type="match status" value="1"/>
</dbReference>
<evidence type="ECO:0000256" key="2">
    <source>
        <dbReference type="ARBA" id="ARBA00022553"/>
    </source>
</evidence>
<keyword evidence="2" id="KW-0597">Phosphoprotein</keyword>
<comment type="function">
    <text evidence="7">Protein-lysine methyltransferase that efficiently catalyzes three successive methylations on 'Lys-36' in eukaryotic translation elongation factor 1 alpha (EEF1A1 or EEF1A2).</text>
</comment>
<keyword evidence="11" id="KW-1185">Reference proteome</keyword>
<proteinExistence type="inferred from homology"/>
<evidence type="ECO:0000256" key="3">
    <source>
        <dbReference type="ARBA" id="ARBA00022603"/>
    </source>
</evidence>
<dbReference type="SUPFAM" id="SSF53335">
    <property type="entry name" value="S-adenosyl-L-methionine-dependent methyltransferases"/>
    <property type="match status" value="1"/>
</dbReference>
<dbReference type="GO" id="GO:0008168">
    <property type="term" value="F:methyltransferase activity"/>
    <property type="evidence" value="ECO:0007669"/>
    <property type="project" value="UniProtKB-KW"/>
</dbReference>
<organism evidence="10 11">
    <name type="scientific">Tagetes erecta</name>
    <name type="common">African marigold</name>
    <dbReference type="NCBI Taxonomy" id="13708"/>
    <lineage>
        <taxon>Eukaryota</taxon>
        <taxon>Viridiplantae</taxon>
        <taxon>Streptophyta</taxon>
        <taxon>Embryophyta</taxon>
        <taxon>Tracheophyta</taxon>
        <taxon>Spermatophyta</taxon>
        <taxon>Magnoliopsida</taxon>
        <taxon>eudicotyledons</taxon>
        <taxon>Gunneridae</taxon>
        <taxon>Pentapetalae</taxon>
        <taxon>asterids</taxon>
        <taxon>campanulids</taxon>
        <taxon>Asterales</taxon>
        <taxon>Asteraceae</taxon>
        <taxon>Asteroideae</taxon>
        <taxon>Heliantheae alliance</taxon>
        <taxon>Tageteae</taxon>
        <taxon>Tagetes</taxon>
    </lineage>
</organism>
<dbReference type="AlphaFoldDB" id="A0AAD8P5Q2"/>
<dbReference type="PANTHER" id="PTHR12176:SF80">
    <property type="entry name" value="EEF1A LYSINE METHYLTRANSFERASE 4"/>
    <property type="match status" value="1"/>
</dbReference>
<dbReference type="InterPro" id="IPR051419">
    <property type="entry name" value="Lys/N-term_MeTrsfase_sf"/>
</dbReference>
<dbReference type="Proteomes" id="UP001229421">
    <property type="component" value="Unassembled WGS sequence"/>
</dbReference>
<dbReference type="Gene3D" id="3.40.50.150">
    <property type="entry name" value="Vaccinia Virus protein VP39"/>
    <property type="match status" value="1"/>
</dbReference>
<dbReference type="FunFam" id="3.40.50.150:FF:000111">
    <property type="entry name" value="EEF1A lysine methyltransferase 4"/>
    <property type="match status" value="1"/>
</dbReference>
<keyword evidence="4" id="KW-0808">Transferase</keyword>
<evidence type="ECO:0000313" key="11">
    <source>
        <dbReference type="Proteomes" id="UP001229421"/>
    </source>
</evidence>
<feature type="domain" description="Methyltransferase" evidence="9">
    <location>
        <begin position="57"/>
        <end position="177"/>
    </location>
</feature>
<dbReference type="InterPro" id="IPR025714">
    <property type="entry name" value="Methyltranfer_dom"/>
</dbReference>
<evidence type="ECO:0000313" key="10">
    <source>
        <dbReference type="EMBL" id="KAK1439830.1"/>
    </source>
</evidence>
<evidence type="ECO:0000256" key="8">
    <source>
        <dbReference type="ARBA" id="ARBA00067848"/>
    </source>
</evidence>
<accession>A0AAD8P5Q2</accession>
<comment type="similarity">
    <text evidence="1">Belongs to the methyltransferase superfamily.</text>
</comment>
<dbReference type="InterPro" id="IPR029063">
    <property type="entry name" value="SAM-dependent_MTases_sf"/>
</dbReference>
<evidence type="ECO:0000256" key="1">
    <source>
        <dbReference type="ARBA" id="ARBA00008361"/>
    </source>
</evidence>
<dbReference type="CDD" id="cd02440">
    <property type="entry name" value="AdoMet_MTases"/>
    <property type="match status" value="1"/>
</dbReference>
<dbReference type="EMBL" id="JAUHHV010000001">
    <property type="protein sequence ID" value="KAK1439830.1"/>
    <property type="molecule type" value="Genomic_DNA"/>
</dbReference>
<keyword evidence="3" id="KW-0489">Methyltransferase</keyword>